<keyword evidence="3" id="KW-1185">Reference proteome</keyword>
<accession>A0A0N4YI77</accession>
<dbReference type="Proteomes" id="UP000271162">
    <property type="component" value="Unassembled WGS sequence"/>
</dbReference>
<name>A0A0N4YI77_NIPBR</name>
<reference evidence="2 3" key="2">
    <citation type="submission" date="2018-11" db="EMBL/GenBank/DDBJ databases">
        <authorList>
            <consortium name="Pathogen Informatics"/>
        </authorList>
    </citation>
    <scope>NUCLEOTIDE SEQUENCE [LARGE SCALE GENOMIC DNA]</scope>
</reference>
<protein>
    <submittedName>
        <fullName evidence="4">CaM_binding domain-containing protein</fullName>
    </submittedName>
</protein>
<dbReference type="AlphaFoldDB" id="A0A0N4YI77"/>
<gene>
    <name evidence="2" type="ORF">NBR_LOCUS16604</name>
</gene>
<evidence type="ECO:0000313" key="2">
    <source>
        <dbReference type="EMBL" id="VDL80199.1"/>
    </source>
</evidence>
<evidence type="ECO:0000256" key="1">
    <source>
        <dbReference type="SAM" id="MobiDB-lite"/>
    </source>
</evidence>
<evidence type="ECO:0000313" key="4">
    <source>
        <dbReference type="WBParaSite" id="NBR_0001660301-mRNA-1"/>
    </source>
</evidence>
<reference evidence="4" key="1">
    <citation type="submission" date="2017-02" db="UniProtKB">
        <authorList>
            <consortium name="WormBaseParasite"/>
        </authorList>
    </citation>
    <scope>IDENTIFICATION</scope>
</reference>
<evidence type="ECO:0000313" key="3">
    <source>
        <dbReference type="Proteomes" id="UP000271162"/>
    </source>
</evidence>
<dbReference type="WBParaSite" id="NBR_0001660301-mRNA-1">
    <property type="protein sequence ID" value="NBR_0001660301-mRNA-1"/>
    <property type="gene ID" value="NBR_0001660301"/>
</dbReference>
<feature type="region of interest" description="Disordered" evidence="1">
    <location>
        <begin position="1"/>
        <end position="76"/>
    </location>
</feature>
<organism evidence="4">
    <name type="scientific">Nippostrongylus brasiliensis</name>
    <name type="common">Rat hookworm</name>
    <dbReference type="NCBI Taxonomy" id="27835"/>
    <lineage>
        <taxon>Eukaryota</taxon>
        <taxon>Metazoa</taxon>
        <taxon>Ecdysozoa</taxon>
        <taxon>Nematoda</taxon>
        <taxon>Chromadorea</taxon>
        <taxon>Rhabditida</taxon>
        <taxon>Rhabditina</taxon>
        <taxon>Rhabditomorpha</taxon>
        <taxon>Strongyloidea</taxon>
        <taxon>Heligmosomidae</taxon>
        <taxon>Nippostrongylus</taxon>
    </lineage>
</organism>
<sequence>MVDKGPKAKNKPAKNRKVVNRQIRTTLSNINKNLLSTNSKEKLKKFSSTSKDGKSSSVRQRATVNEKKRIKSRTNSLSLTKPKSLTLPVQAVKSESPLQAKPISSDSEAVPRSLVTALSKSTVDAAPKVAKKPKVENATTAANTARHDVDHTQRIGAESSLDAPVLAIANFIIRFKTDEGDNIKTRTAEREAHQKYKTIQRETAEAQSC</sequence>
<feature type="compositionally biased region" description="Polar residues" evidence="1">
    <location>
        <begin position="22"/>
        <end position="38"/>
    </location>
</feature>
<feature type="compositionally biased region" description="Basic residues" evidence="1">
    <location>
        <begin position="7"/>
        <end position="19"/>
    </location>
</feature>
<dbReference type="EMBL" id="UYSL01022286">
    <property type="protein sequence ID" value="VDL80199.1"/>
    <property type="molecule type" value="Genomic_DNA"/>
</dbReference>
<proteinExistence type="predicted"/>